<evidence type="ECO:0000313" key="1">
    <source>
        <dbReference type="EMBL" id="QGO07023.1"/>
    </source>
</evidence>
<name>A0A9Q5YKI3_PISSA</name>
<dbReference type="RefSeq" id="WP_016210675.1">
    <property type="nucleotide sequence ID" value="NZ_CP012413.1"/>
</dbReference>
<sequence length="238" mass="27933">MVVDSVLEKQDIESRRTAYQFVSWFEEQLSQLQQVATLKPLDNQPIPISRALSKPFWEEVFYLYHFVKRFFSSRHDLFIEPRLGGQNYDALITELVNHQHKIVHKVEITYAVDGHVARLQTRAYLERRFFSSFRFSKGQRRKRQYVLAKGSLASEEMVSDSVRRIHRNVLKKINKNYPKGYILLVGFDDGLLEHHGDIVKQVRPVDYQHDFKGIYLVGRGGQVSTLQGCSPRRLFKSF</sequence>
<evidence type="ECO:0000313" key="2">
    <source>
        <dbReference type="Proteomes" id="UP000422232"/>
    </source>
</evidence>
<gene>
    <name evidence="1" type="ORF">Psal009_02960</name>
</gene>
<dbReference type="EMBL" id="CP038908">
    <property type="protein sequence ID" value="QGO07023.1"/>
    <property type="molecule type" value="Genomic_DNA"/>
</dbReference>
<proteinExistence type="predicted"/>
<reference evidence="1 2" key="1">
    <citation type="submission" date="2019-04" db="EMBL/GenBank/DDBJ databases">
        <title>Complete genome sequencing of Piscirickettsia salmonis strain Psal-009.</title>
        <authorList>
            <person name="Schober I."/>
            <person name="Bunk B."/>
            <person name="Sproer C."/>
            <person name="Carril G.P."/>
            <person name="Riedel T."/>
            <person name="Flores-Herrera P.A."/>
            <person name="Nourdin-Galindo G."/>
            <person name="Marshall S.H."/>
            <person name="Overmann J."/>
        </authorList>
    </citation>
    <scope>NUCLEOTIDE SEQUENCE [LARGE SCALE GENOMIC DNA]</scope>
    <source>
        <strain evidence="1 2">Psal-009</strain>
    </source>
</reference>
<dbReference type="Proteomes" id="UP000422232">
    <property type="component" value="Chromosome"/>
</dbReference>
<accession>A0A9Q5YKI3</accession>
<keyword evidence="2" id="KW-1185">Reference proteome</keyword>
<organism evidence="1 2">
    <name type="scientific">Piscirickettsia salmonis</name>
    <dbReference type="NCBI Taxonomy" id="1238"/>
    <lineage>
        <taxon>Bacteria</taxon>
        <taxon>Pseudomonadati</taxon>
        <taxon>Pseudomonadota</taxon>
        <taxon>Gammaproteobacteria</taxon>
        <taxon>Thiotrichales</taxon>
        <taxon>Piscirickettsiaceae</taxon>
        <taxon>Piscirickettsia</taxon>
    </lineage>
</organism>
<dbReference type="GeneID" id="66739914"/>
<protein>
    <submittedName>
        <fullName evidence="1">Uncharacterized protein</fullName>
    </submittedName>
</protein>
<dbReference type="AlphaFoldDB" id="A0A9Q5YKI3"/>